<feature type="signal peptide" evidence="1">
    <location>
        <begin position="1"/>
        <end position="25"/>
    </location>
</feature>
<dbReference type="Proteomes" id="UP000030645">
    <property type="component" value="Unassembled WGS sequence"/>
</dbReference>
<reference evidence="3" key="1">
    <citation type="submission" date="2013-01" db="EMBL/GenBank/DDBJ databases">
        <title>Draft Genome Sequence of a Mulberry Tree, Morus notabilis C.K. Schneid.</title>
        <authorList>
            <person name="He N."/>
            <person name="Zhao S."/>
        </authorList>
    </citation>
    <scope>NUCLEOTIDE SEQUENCE</scope>
</reference>
<feature type="chain" id="PRO_5004928818" evidence="1">
    <location>
        <begin position="26"/>
        <end position="105"/>
    </location>
</feature>
<dbReference type="AlphaFoldDB" id="W9QNU0"/>
<evidence type="ECO:0000313" key="3">
    <source>
        <dbReference type="Proteomes" id="UP000030645"/>
    </source>
</evidence>
<protein>
    <submittedName>
        <fullName evidence="2">Uncharacterized protein</fullName>
    </submittedName>
</protein>
<evidence type="ECO:0000313" key="2">
    <source>
        <dbReference type="EMBL" id="EXB44925.1"/>
    </source>
</evidence>
<proteinExistence type="predicted"/>
<gene>
    <name evidence="2" type="ORF">L484_026513</name>
</gene>
<organism evidence="2 3">
    <name type="scientific">Morus notabilis</name>
    <dbReference type="NCBI Taxonomy" id="981085"/>
    <lineage>
        <taxon>Eukaryota</taxon>
        <taxon>Viridiplantae</taxon>
        <taxon>Streptophyta</taxon>
        <taxon>Embryophyta</taxon>
        <taxon>Tracheophyta</taxon>
        <taxon>Spermatophyta</taxon>
        <taxon>Magnoliopsida</taxon>
        <taxon>eudicotyledons</taxon>
        <taxon>Gunneridae</taxon>
        <taxon>Pentapetalae</taxon>
        <taxon>rosids</taxon>
        <taxon>fabids</taxon>
        <taxon>Rosales</taxon>
        <taxon>Moraceae</taxon>
        <taxon>Moreae</taxon>
        <taxon>Morus</taxon>
    </lineage>
</organism>
<accession>W9QNU0</accession>
<sequence length="105" mass="11542">MEKSSHKKFGLLVVFLLLITLGVEDQWMGRDIYCAGSDDDCSKKVCADGDKPTCNQKTHKCVCKSPEPTMNSSSDDDYIRCFLGENDSDNFGSTSPAQSINPPNN</sequence>
<name>W9QNU0_9ROSA</name>
<keyword evidence="1" id="KW-0732">Signal</keyword>
<dbReference type="EMBL" id="KE343883">
    <property type="protein sequence ID" value="EXB44925.1"/>
    <property type="molecule type" value="Genomic_DNA"/>
</dbReference>
<keyword evidence="3" id="KW-1185">Reference proteome</keyword>
<evidence type="ECO:0000256" key="1">
    <source>
        <dbReference type="SAM" id="SignalP"/>
    </source>
</evidence>